<organism evidence="2 3">
    <name type="scientific">Myxococcus xanthus (strain DK1622)</name>
    <dbReference type="NCBI Taxonomy" id="246197"/>
    <lineage>
        <taxon>Bacteria</taxon>
        <taxon>Pseudomonadati</taxon>
        <taxon>Myxococcota</taxon>
        <taxon>Myxococcia</taxon>
        <taxon>Myxococcales</taxon>
        <taxon>Cystobacterineae</taxon>
        <taxon>Myxococcaceae</taxon>
        <taxon>Myxococcus</taxon>
    </lineage>
</organism>
<dbReference type="eggNOG" id="COG5592">
    <property type="taxonomic scope" value="Bacteria"/>
</dbReference>
<gene>
    <name evidence="2" type="ordered locus">MXAN_0171</name>
</gene>
<keyword evidence="3" id="KW-1185">Reference proteome</keyword>
<feature type="domain" description="Hemerythrin-like" evidence="1">
    <location>
        <begin position="42"/>
        <end position="157"/>
    </location>
</feature>
<dbReference type="KEGG" id="mxa:MXAN_0171"/>
<dbReference type="HOGENOM" id="CLU_079417_5_0_7"/>
<dbReference type="PANTHER" id="PTHR35585:SF1">
    <property type="entry name" value="HHE DOMAIN PROTEIN (AFU_ORTHOLOGUE AFUA_4G00730)"/>
    <property type="match status" value="1"/>
</dbReference>
<dbReference type="STRING" id="246197.MXAN_0171"/>
<proteinExistence type="predicted"/>
<evidence type="ECO:0000313" key="2">
    <source>
        <dbReference type="EMBL" id="ABF89881.1"/>
    </source>
</evidence>
<sequence length="194" mass="21831">MFHGSRAGRASPRAWSGDCDVLRACGALEDTEPIPRSTDVDVIDLLIQQHRELEALFDACRAAKDDASKQELGIQLAEALTLHTTIEERWVYPAARRVVEEKLIQDSVEEHGEMTELIAQMIRARNDPQKLVALFGELEKVVKDHVTMEERDVLPKLGQKVTEQDLGMSCKDIVRTASEVRREEMQKLQGQANA</sequence>
<dbReference type="AlphaFoldDB" id="Q1DFW9"/>
<dbReference type="Gene3D" id="1.20.120.520">
    <property type="entry name" value="nmb1532 protein domain like"/>
    <property type="match status" value="1"/>
</dbReference>
<dbReference type="Proteomes" id="UP000002402">
    <property type="component" value="Chromosome"/>
</dbReference>
<name>Q1DFW9_MYXXD</name>
<reference evidence="2 3" key="1">
    <citation type="journal article" date="2006" name="Proc. Natl. Acad. Sci. U.S.A.">
        <title>Evolution of sensory complexity recorded in a myxobacterial genome.</title>
        <authorList>
            <person name="Goldman B.S."/>
            <person name="Nierman W.C."/>
            <person name="Kaiser D."/>
            <person name="Slater S.C."/>
            <person name="Durkin A.S."/>
            <person name="Eisen J.A."/>
            <person name="Ronning C.M."/>
            <person name="Barbazuk W.B."/>
            <person name="Blanchard M."/>
            <person name="Field C."/>
            <person name="Halling C."/>
            <person name="Hinkle G."/>
            <person name="Iartchuk O."/>
            <person name="Kim H.S."/>
            <person name="Mackenzie C."/>
            <person name="Madupu R."/>
            <person name="Miller N."/>
            <person name="Shvartsbeyn A."/>
            <person name="Sullivan S.A."/>
            <person name="Vaudin M."/>
            <person name="Wiegand R."/>
            <person name="Kaplan H.B."/>
        </authorList>
    </citation>
    <scope>NUCLEOTIDE SEQUENCE [LARGE SCALE GENOMIC DNA]</scope>
    <source>
        <strain evidence="3">DK1622</strain>
    </source>
</reference>
<dbReference type="Pfam" id="PF01814">
    <property type="entry name" value="Hemerythrin"/>
    <property type="match status" value="1"/>
</dbReference>
<protein>
    <submittedName>
        <fullName evidence="2">Cation-binding protein, hemerythrin HHE family</fullName>
    </submittedName>
</protein>
<dbReference type="PANTHER" id="PTHR35585">
    <property type="entry name" value="HHE DOMAIN PROTEIN (AFU_ORTHOLOGUE AFUA_4G00730)"/>
    <property type="match status" value="1"/>
</dbReference>
<dbReference type="InterPro" id="IPR012312">
    <property type="entry name" value="Hemerythrin-like"/>
</dbReference>
<evidence type="ECO:0000259" key="1">
    <source>
        <dbReference type="Pfam" id="PF01814"/>
    </source>
</evidence>
<accession>Q1DFW9</accession>
<evidence type="ECO:0000313" key="3">
    <source>
        <dbReference type="Proteomes" id="UP000002402"/>
    </source>
</evidence>
<dbReference type="EnsemblBacteria" id="ABF89881">
    <property type="protein sequence ID" value="ABF89881"/>
    <property type="gene ID" value="MXAN_0171"/>
</dbReference>
<dbReference type="EMBL" id="CP000113">
    <property type="protein sequence ID" value="ABF89881.1"/>
    <property type="molecule type" value="Genomic_DNA"/>
</dbReference>